<dbReference type="Proteomes" id="UP000601736">
    <property type="component" value="Unassembled WGS sequence"/>
</dbReference>
<gene>
    <name evidence="2" type="ORF">NMYAN_30033</name>
</gene>
<feature type="transmembrane region" description="Helical" evidence="1">
    <location>
        <begin position="7"/>
        <end position="25"/>
    </location>
</feature>
<keyword evidence="1" id="KW-1133">Transmembrane helix</keyword>
<organism evidence="2 3">
    <name type="scientific">Nitrosomonas nitrosa</name>
    <dbReference type="NCBI Taxonomy" id="52442"/>
    <lineage>
        <taxon>Bacteria</taxon>
        <taxon>Pseudomonadati</taxon>
        <taxon>Pseudomonadota</taxon>
        <taxon>Betaproteobacteria</taxon>
        <taxon>Nitrosomonadales</taxon>
        <taxon>Nitrosomonadaceae</taxon>
        <taxon>Nitrosomonas</taxon>
    </lineage>
</organism>
<accession>A0A8H9DBQ5</accession>
<sequence>MKLDYRISLTITALLIVAALVMPPWKDTFNGQFTGFYYVFSEKGASTIQSRSEIDYGRLAIEIIGIIFIMVAIHSLMLAPLVNNCLIKVQAFIGIILKPIVVTFRFIDKNFFLIRILLLAVIVILGFRY</sequence>
<dbReference type="AlphaFoldDB" id="A0A8H9DBQ5"/>
<reference evidence="2" key="1">
    <citation type="submission" date="2021-02" db="EMBL/GenBank/DDBJ databases">
        <authorList>
            <person name="Han P."/>
        </authorList>
    </citation>
    <scope>NUCLEOTIDE SEQUENCE</scope>
    <source>
        <strain evidence="2">Nitrosomonas nitrosa 18-3D</strain>
    </source>
</reference>
<feature type="transmembrane region" description="Helical" evidence="1">
    <location>
        <begin position="59"/>
        <end position="78"/>
    </location>
</feature>
<proteinExistence type="predicted"/>
<name>A0A8H9DBQ5_9PROT</name>
<evidence type="ECO:0000256" key="1">
    <source>
        <dbReference type="SAM" id="Phobius"/>
    </source>
</evidence>
<protein>
    <submittedName>
        <fullName evidence="2">Uncharacterized protein</fullName>
    </submittedName>
</protein>
<feature type="transmembrane region" description="Helical" evidence="1">
    <location>
        <begin position="85"/>
        <end position="104"/>
    </location>
</feature>
<dbReference type="EMBL" id="CAJNAP010000023">
    <property type="protein sequence ID" value="CAE6508563.1"/>
    <property type="molecule type" value="Genomic_DNA"/>
</dbReference>
<comment type="caution">
    <text evidence="2">The sequence shown here is derived from an EMBL/GenBank/DDBJ whole genome shotgun (WGS) entry which is preliminary data.</text>
</comment>
<feature type="transmembrane region" description="Helical" evidence="1">
    <location>
        <begin position="110"/>
        <end position="127"/>
    </location>
</feature>
<evidence type="ECO:0000313" key="2">
    <source>
        <dbReference type="EMBL" id="CAE6508563.1"/>
    </source>
</evidence>
<keyword evidence="1" id="KW-0812">Transmembrane</keyword>
<dbReference type="RefSeq" id="WP_107782991.1">
    <property type="nucleotide sequence ID" value="NZ_CAJNAP010000023.1"/>
</dbReference>
<keyword evidence="1" id="KW-0472">Membrane</keyword>
<evidence type="ECO:0000313" key="3">
    <source>
        <dbReference type="Proteomes" id="UP000601736"/>
    </source>
</evidence>